<protein>
    <submittedName>
        <fullName evidence="2">Uncharacterized protein</fullName>
    </submittedName>
</protein>
<evidence type="ECO:0000313" key="2">
    <source>
        <dbReference type="EMBL" id="CAF1432448.1"/>
    </source>
</evidence>
<evidence type="ECO:0000313" key="5">
    <source>
        <dbReference type="EMBL" id="CAF3786163.1"/>
    </source>
</evidence>
<proteinExistence type="predicted"/>
<dbReference type="EMBL" id="CAJNRE010019010">
    <property type="protein sequence ID" value="CAF2186230.1"/>
    <property type="molecule type" value="Genomic_DNA"/>
</dbReference>
<evidence type="ECO:0000313" key="7">
    <source>
        <dbReference type="EMBL" id="CAF4041660.1"/>
    </source>
</evidence>
<evidence type="ECO:0000313" key="4">
    <source>
        <dbReference type="EMBL" id="CAF2186230.1"/>
    </source>
</evidence>
<dbReference type="EMBL" id="CAJOBF010006246">
    <property type="protein sequence ID" value="CAF4200782.1"/>
    <property type="molecule type" value="Genomic_DNA"/>
</dbReference>
<dbReference type="OrthoDB" id="10587120at2759"/>
<dbReference type="EMBL" id="CAJOBJ010005770">
    <property type="protein sequence ID" value="CAF4041660.1"/>
    <property type="molecule type" value="Genomic_DNA"/>
</dbReference>
<evidence type="ECO:0000313" key="10">
    <source>
        <dbReference type="Proteomes" id="UP000663834"/>
    </source>
</evidence>
<evidence type="ECO:0000313" key="11">
    <source>
        <dbReference type="Proteomes" id="UP000663866"/>
    </source>
</evidence>
<reference evidence="2" key="1">
    <citation type="submission" date="2021-02" db="EMBL/GenBank/DDBJ databases">
        <authorList>
            <person name="Nowell W R."/>
        </authorList>
    </citation>
    <scope>NUCLEOTIDE SEQUENCE</scope>
</reference>
<name>A0A815N4R7_9BILA</name>
<sequence length="122" mass="13978">MVASGNLKTLSLKCKKVQSPQGKFIFDINEWLTISRESLKDDVTAQEAIQRITPMKETNQIAERASKEKRPLSSMQTEPNIPKCSTVSQNQKYQQNMTKRYSKKSLFISLSMKSIEHNNNIL</sequence>
<organism evidence="2 10">
    <name type="scientific">Rotaria magnacalcarata</name>
    <dbReference type="NCBI Taxonomy" id="392030"/>
    <lineage>
        <taxon>Eukaryota</taxon>
        <taxon>Metazoa</taxon>
        <taxon>Spiralia</taxon>
        <taxon>Gnathifera</taxon>
        <taxon>Rotifera</taxon>
        <taxon>Eurotatoria</taxon>
        <taxon>Bdelloidea</taxon>
        <taxon>Philodinida</taxon>
        <taxon>Philodinidae</taxon>
        <taxon>Rotaria</taxon>
    </lineage>
</organism>
<dbReference type="Proteomes" id="UP000663824">
    <property type="component" value="Unassembled WGS sequence"/>
</dbReference>
<dbReference type="EMBL" id="CAJOBG010006207">
    <property type="protein sequence ID" value="CAF4179605.1"/>
    <property type="molecule type" value="Genomic_DNA"/>
</dbReference>
<dbReference type="Proteomes" id="UP000663834">
    <property type="component" value="Unassembled WGS sequence"/>
</dbReference>
<dbReference type="Proteomes" id="UP000681720">
    <property type="component" value="Unassembled WGS sequence"/>
</dbReference>
<accession>A0A815N4R7</accession>
<dbReference type="Proteomes" id="UP000663866">
    <property type="component" value="Unassembled WGS sequence"/>
</dbReference>
<dbReference type="EMBL" id="CAJNOW010004867">
    <property type="protein sequence ID" value="CAF1432448.1"/>
    <property type="molecule type" value="Genomic_DNA"/>
</dbReference>
<dbReference type="Proteomes" id="UP000663842">
    <property type="component" value="Unassembled WGS sequence"/>
</dbReference>
<gene>
    <name evidence="5" type="ORF">BYL167_LOCUS2192</name>
    <name evidence="3" type="ORF">CJN711_LOCUS24274</name>
    <name evidence="7" type="ORF">GIL414_LOCUS13941</name>
    <name evidence="2" type="ORF">KQP761_LOCUS11109</name>
    <name evidence="4" type="ORF">MBJ925_LOCUS34629</name>
    <name evidence="8" type="ORF">OVN521_LOCUS25198</name>
    <name evidence="6" type="ORF">SMN809_LOCUS1911</name>
    <name evidence="9" type="ORF">UXM345_LOCUS27991</name>
</gene>
<evidence type="ECO:0000313" key="9">
    <source>
        <dbReference type="EMBL" id="CAF4200782.1"/>
    </source>
</evidence>
<dbReference type="EMBL" id="CAJOBH010000369">
    <property type="protein sequence ID" value="CAF3786163.1"/>
    <property type="molecule type" value="Genomic_DNA"/>
</dbReference>
<dbReference type="AlphaFoldDB" id="A0A815N4R7"/>
<feature type="region of interest" description="Disordered" evidence="1">
    <location>
        <begin position="55"/>
        <end position="89"/>
    </location>
</feature>
<comment type="caution">
    <text evidence="2">The sequence shown here is derived from an EMBL/GenBank/DDBJ whole genome shotgun (WGS) entry which is preliminary data.</text>
</comment>
<keyword evidence="11" id="KW-1185">Reference proteome</keyword>
<dbReference type="EMBL" id="CAJNOV010011357">
    <property type="protein sequence ID" value="CAF1445342.1"/>
    <property type="molecule type" value="Genomic_DNA"/>
</dbReference>
<dbReference type="EMBL" id="CAJOBI010000318">
    <property type="protein sequence ID" value="CAF3814325.1"/>
    <property type="molecule type" value="Genomic_DNA"/>
</dbReference>
<evidence type="ECO:0000313" key="6">
    <source>
        <dbReference type="EMBL" id="CAF3814325.1"/>
    </source>
</evidence>
<dbReference type="Proteomes" id="UP000663855">
    <property type="component" value="Unassembled WGS sequence"/>
</dbReference>
<feature type="compositionally biased region" description="Polar residues" evidence="1">
    <location>
        <begin position="73"/>
        <end position="89"/>
    </location>
</feature>
<evidence type="ECO:0000256" key="1">
    <source>
        <dbReference type="SAM" id="MobiDB-lite"/>
    </source>
</evidence>
<evidence type="ECO:0000313" key="8">
    <source>
        <dbReference type="EMBL" id="CAF4179605.1"/>
    </source>
</evidence>
<evidence type="ECO:0000313" key="3">
    <source>
        <dbReference type="EMBL" id="CAF1445342.1"/>
    </source>
</evidence>
<dbReference type="Proteomes" id="UP000676336">
    <property type="component" value="Unassembled WGS sequence"/>
</dbReference>
<dbReference type="Proteomes" id="UP000681967">
    <property type="component" value="Unassembled WGS sequence"/>
</dbReference>